<reference evidence="1" key="2">
    <citation type="submission" date="2012-05" db="EMBL/GenBank/DDBJ databases">
        <title>Annotation of the Genome Sequence of Fusarium oxysporum HDV247.</title>
        <authorList>
            <consortium name="The Broad Institute Genomics Platform"/>
            <person name="Ma L.-J."/>
            <person name="Corby-Kistler H."/>
            <person name="Broz K."/>
            <person name="Gale L.R."/>
            <person name="Jonkers W."/>
            <person name="O'Donnell K."/>
            <person name="Ploetz R."/>
            <person name="Steinberg C."/>
            <person name="Schwartz D.C."/>
            <person name="VanEtten H."/>
            <person name="Zhou S."/>
            <person name="Young S.K."/>
            <person name="Zeng Q."/>
            <person name="Gargeya S."/>
            <person name="Fitzgerald M."/>
            <person name="Abouelleil A."/>
            <person name="Alvarado L."/>
            <person name="Chapman S.B."/>
            <person name="Gainer-Dewar J."/>
            <person name="Goldberg J."/>
            <person name="Griggs A."/>
            <person name="Gujja S."/>
            <person name="Hansen M."/>
            <person name="Howarth C."/>
            <person name="Imamovic A."/>
            <person name="Ireland A."/>
            <person name="Larimer J."/>
            <person name="McCowan C."/>
            <person name="Murphy C."/>
            <person name="Pearson M."/>
            <person name="Poon T.W."/>
            <person name="Priest M."/>
            <person name="Roberts A."/>
            <person name="Saif S."/>
            <person name="Shea T."/>
            <person name="Sykes S."/>
            <person name="Wortman J."/>
            <person name="Nusbaum C."/>
            <person name="Birren B."/>
        </authorList>
    </citation>
    <scope>NUCLEOTIDE SEQUENCE</scope>
    <source>
        <strain evidence="1">HDV247</strain>
    </source>
</reference>
<proteinExistence type="predicted"/>
<protein>
    <submittedName>
        <fullName evidence="1">Uncharacterized protein</fullName>
    </submittedName>
</protein>
<evidence type="ECO:0000313" key="1">
    <source>
        <dbReference type="EMBL" id="EXA34059.1"/>
    </source>
</evidence>
<dbReference type="EMBL" id="JH650983">
    <property type="protein sequence ID" value="EXA34059.1"/>
    <property type="molecule type" value="Genomic_DNA"/>
</dbReference>
<name>W9NMS6_FUSOX</name>
<dbReference type="Proteomes" id="UP000030751">
    <property type="component" value="Unassembled WGS sequence"/>
</dbReference>
<sequence>MAGKVYQRAACLWSHTSVGLCVSDAGLFIRVSTDLSEPRIENLG</sequence>
<gene>
    <name evidence="1" type="ORF">FOVG_14915</name>
</gene>
<reference evidence="1" key="1">
    <citation type="submission" date="2011-10" db="EMBL/GenBank/DDBJ databases">
        <title>The Genome Sequence of Fusarium oxysporum HDV247.</title>
        <authorList>
            <consortium name="The Broad Institute Genome Sequencing Platform"/>
            <person name="Ma L.-J."/>
            <person name="Gale L.R."/>
            <person name="Schwartz D.C."/>
            <person name="Zhou S."/>
            <person name="Corby-Kistler H."/>
            <person name="Young S.K."/>
            <person name="Zeng Q."/>
            <person name="Gargeya S."/>
            <person name="Fitzgerald M."/>
            <person name="Haas B."/>
            <person name="Abouelleil A."/>
            <person name="Alvarado L."/>
            <person name="Arachchi H.M."/>
            <person name="Berlin A."/>
            <person name="Brown A."/>
            <person name="Chapman S.B."/>
            <person name="Chen Z."/>
            <person name="Dunbar C."/>
            <person name="Freedman E."/>
            <person name="Gearin G."/>
            <person name="Goldberg J."/>
            <person name="Griggs A."/>
            <person name="Gujja S."/>
            <person name="Heiman D."/>
            <person name="Howarth C."/>
            <person name="Larson L."/>
            <person name="Lui A."/>
            <person name="MacDonald P.J.P."/>
            <person name="Montmayeur A."/>
            <person name="Murphy C."/>
            <person name="Neiman D."/>
            <person name="Pearson M."/>
            <person name="Priest M."/>
            <person name="Roberts A."/>
            <person name="Saif S."/>
            <person name="Shea T."/>
            <person name="Shenoy N."/>
            <person name="Sisk P."/>
            <person name="Stolte C."/>
            <person name="Sykes S."/>
            <person name="Wortman J."/>
            <person name="Nusbaum C."/>
            <person name="Birren B."/>
        </authorList>
    </citation>
    <scope>NUCLEOTIDE SEQUENCE [LARGE SCALE GENOMIC DNA]</scope>
    <source>
        <strain evidence="1">HDV247</strain>
    </source>
</reference>
<accession>W9NMS6</accession>
<dbReference type="AlphaFoldDB" id="W9NMS6"/>
<organism evidence="1">
    <name type="scientific">Fusarium oxysporum f. sp. pisi HDV247</name>
    <dbReference type="NCBI Taxonomy" id="1080344"/>
    <lineage>
        <taxon>Eukaryota</taxon>
        <taxon>Fungi</taxon>
        <taxon>Dikarya</taxon>
        <taxon>Ascomycota</taxon>
        <taxon>Pezizomycotina</taxon>
        <taxon>Sordariomycetes</taxon>
        <taxon>Hypocreomycetidae</taxon>
        <taxon>Hypocreales</taxon>
        <taxon>Nectriaceae</taxon>
        <taxon>Fusarium</taxon>
        <taxon>Fusarium oxysporum species complex</taxon>
    </lineage>
</organism>
<dbReference type="HOGENOM" id="CLU_3224601_0_0_1"/>